<feature type="domain" description="AIG1-type G" evidence="6">
    <location>
        <begin position="6"/>
        <end position="217"/>
    </location>
</feature>
<dbReference type="InterPro" id="IPR006703">
    <property type="entry name" value="G_AIG1"/>
</dbReference>
<dbReference type="Proteomes" id="UP001488838">
    <property type="component" value="Unassembled WGS sequence"/>
</dbReference>
<evidence type="ECO:0000259" key="6">
    <source>
        <dbReference type="PROSITE" id="PS51720"/>
    </source>
</evidence>
<accession>A0AAW0IYQ3</accession>
<dbReference type="InterPro" id="IPR045058">
    <property type="entry name" value="GIMA/IAN/Toc"/>
</dbReference>
<sequence length="217" mass="24292">MTDTSKMIINLAVFGRTQSGKSSAGNILLGSDDFYSGLSPGSVTTECSLGRSCQLHSFMRRGGQEITLQIQVLDTPGYPHSKLSVRHVKQEVKNALAHHFGQEGLHLALLVQRADVPFFGQEASNPVQLIQELLGDSWKDYTAVLFSHAEKIEEAGISEDEYLREAPDALVTLLRSVQQRYTFLCESGNSCNEQRIKILETIMEFIKENHYQVLRFT</sequence>
<evidence type="ECO:0000256" key="5">
    <source>
        <dbReference type="ARBA" id="ARBA00076741"/>
    </source>
</evidence>
<organism evidence="7 8">
    <name type="scientific">Myodes glareolus</name>
    <name type="common">Bank vole</name>
    <name type="synonym">Clethrionomys glareolus</name>
    <dbReference type="NCBI Taxonomy" id="447135"/>
    <lineage>
        <taxon>Eukaryota</taxon>
        <taxon>Metazoa</taxon>
        <taxon>Chordata</taxon>
        <taxon>Craniata</taxon>
        <taxon>Vertebrata</taxon>
        <taxon>Euteleostomi</taxon>
        <taxon>Mammalia</taxon>
        <taxon>Eutheria</taxon>
        <taxon>Euarchontoglires</taxon>
        <taxon>Glires</taxon>
        <taxon>Rodentia</taxon>
        <taxon>Myomorpha</taxon>
        <taxon>Muroidea</taxon>
        <taxon>Cricetidae</taxon>
        <taxon>Arvicolinae</taxon>
        <taxon>Myodes</taxon>
    </lineage>
</organism>
<keyword evidence="3" id="KW-0342">GTP-binding</keyword>
<reference evidence="7 8" key="1">
    <citation type="journal article" date="2023" name="bioRxiv">
        <title>Conserved and derived expression patterns and positive selection on dental genes reveal complex evolutionary context of ever-growing rodent molars.</title>
        <authorList>
            <person name="Calamari Z.T."/>
            <person name="Song A."/>
            <person name="Cohen E."/>
            <person name="Akter M."/>
            <person name="Roy R.D."/>
            <person name="Hallikas O."/>
            <person name="Christensen M.M."/>
            <person name="Li P."/>
            <person name="Marangoni P."/>
            <person name="Jernvall J."/>
            <person name="Klein O.D."/>
        </authorList>
    </citation>
    <scope>NUCLEOTIDE SEQUENCE [LARGE SCALE GENOMIC DNA]</scope>
    <source>
        <strain evidence="7">V071</strain>
    </source>
</reference>
<evidence type="ECO:0000256" key="3">
    <source>
        <dbReference type="ARBA" id="ARBA00023134"/>
    </source>
</evidence>
<dbReference type="SUPFAM" id="SSF52540">
    <property type="entry name" value="P-loop containing nucleoside triphosphate hydrolases"/>
    <property type="match status" value="1"/>
</dbReference>
<protein>
    <recommendedName>
        <fullName evidence="4">GTPase IMAP family member GIMD1</fullName>
    </recommendedName>
    <alternativeName>
        <fullName evidence="5">GIMAP family P-loop NTPase domain-containing protein 1</fullName>
    </alternativeName>
</protein>
<keyword evidence="2" id="KW-0547">Nucleotide-binding</keyword>
<comment type="caution">
    <text evidence="7">The sequence shown here is derived from an EMBL/GenBank/DDBJ whole genome shotgun (WGS) entry which is preliminary data.</text>
</comment>
<evidence type="ECO:0000313" key="7">
    <source>
        <dbReference type="EMBL" id="KAK7819406.1"/>
    </source>
</evidence>
<dbReference type="EMBL" id="JBBHLL010000081">
    <property type="protein sequence ID" value="KAK7819406.1"/>
    <property type="molecule type" value="Genomic_DNA"/>
</dbReference>
<dbReference type="PROSITE" id="PS51720">
    <property type="entry name" value="G_AIG1"/>
    <property type="match status" value="1"/>
</dbReference>
<gene>
    <name evidence="7" type="ORF">U0070_025434</name>
</gene>
<evidence type="ECO:0000256" key="2">
    <source>
        <dbReference type="ARBA" id="ARBA00022741"/>
    </source>
</evidence>
<evidence type="ECO:0000256" key="1">
    <source>
        <dbReference type="ARBA" id="ARBA00008535"/>
    </source>
</evidence>
<dbReference type="AlphaFoldDB" id="A0AAW0IYQ3"/>
<name>A0AAW0IYQ3_MYOGA</name>
<dbReference type="Gene3D" id="3.40.50.300">
    <property type="entry name" value="P-loop containing nucleotide triphosphate hydrolases"/>
    <property type="match status" value="1"/>
</dbReference>
<dbReference type="InterPro" id="IPR027417">
    <property type="entry name" value="P-loop_NTPase"/>
</dbReference>
<evidence type="ECO:0000313" key="8">
    <source>
        <dbReference type="Proteomes" id="UP001488838"/>
    </source>
</evidence>
<dbReference type="FunFam" id="3.40.50.300:FF:001392">
    <property type="entry name" value="GTPase IMAP family member GIMD1"/>
    <property type="match status" value="1"/>
</dbReference>
<evidence type="ECO:0000256" key="4">
    <source>
        <dbReference type="ARBA" id="ARBA00067123"/>
    </source>
</evidence>
<dbReference type="GO" id="GO:0005525">
    <property type="term" value="F:GTP binding"/>
    <property type="evidence" value="ECO:0007669"/>
    <property type="project" value="UniProtKB-KW"/>
</dbReference>
<proteinExistence type="inferred from homology"/>
<dbReference type="PANTHER" id="PTHR10903">
    <property type="entry name" value="GTPASE, IMAP FAMILY MEMBER-RELATED"/>
    <property type="match status" value="1"/>
</dbReference>
<comment type="similarity">
    <text evidence="1">Belongs to the TRAFAC class TrmE-Era-EngA-EngB-Septin-like GTPase superfamily. AIG1/Toc34/Toc159-like paraseptin GTPase family. IAN subfamily.</text>
</comment>
<dbReference type="PANTHER" id="PTHR10903:SF103">
    <property type="entry name" value="GTPASE IMAP FAMILY MEMBER GIMD1"/>
    <property type="match status" value="1"/>
</dbReference>
<dbReference type="Pfam" id="PF04548">
    <property type="entry name" value="AIG1"/>
    <property type="match status" value="1"/>
</dbReference>
<keyword evidence="8" id="KW-1185">Reference proteome</keyword>